<dbReference type="AlphaFoldDB" id="A0A1E3KXY4"/>
<name>A0A1E3KXY4_9BACL</name>
<dbReference type="STRING" id="1886670.PTI45_04196"/>
<evidence type="ECO:0000313" key="2">
    <source>
        <dbReference type="EMBL" id="ODP26356.1"/>
    </source>
</evidence>
<evidence type="ECO:0000313" key="3">
    <source>
        <dbReference type="Proteomes" id="UP000094578"/>
    </source>
</evidence>
<reference evidence="2 3" key="1">
    <citation type="submission" date="2016-08" db="EMBL/GenBank/DDBJ databases">
        <title>Genome sequencing of Paenibacillus sp. TI45-13ar, isolated from Korean traditional nuruk.</title>
        <authorList>
            <person name="Kim S.-J."/>
        </authorList>
    </citation>
    <scope>NUCLEOTIDE SEQUENCE [LARGE SCALE GENOMIC DNA]</scope>
    <source>
        <strain evidence="2 3">TI45-13ar</strain>
    </source>
</reference>
<sequence>MNHRRKMTVFATILLLEATGCAFNPSASIQKSTPSVEASVAPLVQEGKISLYASEEKNGVYHNIAIDEGQGEQAQQYDWETVNNPGYEPMIHEQDLNGDGQAEMIVITTKGYGTGVYISEAHVIETKEQTEITVEDALAYTKAHVSFSVVHQSGTASVKATVTDQPAVELSLKATDKNELPQFGNIIDYRLDEDHTLTAEVAAQLADGEAVGTAILHYQWDAGAMKVSRITFEAVAS</sequence>
<dbReference type="EMBL" id="MDER01000086">
    <property type="protein sequence ID" value="ODP26356.1"/>
    <property type="molecule type" value="Genomic_DNA"/>
</dbReference>
<evidence type="ECO:0000256" key="1">
    <source>
        <dbReference type="SAM" id="SignalP"/>
    </source>
</evidence>
<keyword evidence="3" id="KW-1185">Reference proteome</keyword>
<feature type="chain" id="PRO_5039363232" evidence="1">
    <location>
        <begin position="23"/>
        <end position="237"/>
    </location>
</feature>
<feature type="signal peptide" evidence="1">
    <location>
        <begin position="1"/>
        <end position="22"/>
    </location>
</feature>
<accession>A0A1E3KXY4</accession>
<dbReference type="Proteomes" id="UP000094578">
    <property type="component" value="Unassembled WGS sequence"/>
</dbReference>
<gene>
    <name evidence="2" type="ORF">PTI45_04196</name>
</gene>
<organism evidence="2 3">
    <name type="scientific">Paenibacillus nuruki</name>
    <dbReference type="NCBI Taxonomy" id="1886670"/>
    <lineage>
        <taxon>Bacteria</taxon>
        <taxon>Bacillati</taxon>
        <taxon>Bacillota</taxon>
        <taxon>Bacilli</taxon>
        <taxon>Bacillales</taxon>
        <taxon>Paenibacillaceae</taxon>
        <taxon>Paenibacillus</taxon>
    </lineage>
</organism>
<keyword evidence="1" id="KW-0732">Signal</keyword>
<protein>
    <submittedName>
        <fullName evidence="2">Uncharacterized protein</fullName>
    </submittedName>
</protein>
<comment type="caution">
    <text evidence="2">The sequence shown here is derived from an EMBL/GenBank/DDBJ whole genome shotgun (WGS) entry which is preliminary data.</text>
</comment>
<proteinExistence type="predicted"/>
<dbReference type="RefSeq" id="WP_069329517.1">
    <property type="nucleotide sequence ID" value="NZ_MDER01000086.1"/>
</dbReference>